<dbReference type="Proteomes" id="UP001054945">
    <property type="component" value="Unassembled WGS sequence"/>
</dbReference>
<sequence length="90" mass="10129">MPGVSDGRRYPLRFSLRFFELSLLPESLWLRGCSREDHLLLVQALPGHLFPGNTSSFPGTLRPWNRDLSDSVCGGDWKDTALNETRVGGR</sequence>
<organism evidence="1 2">
    <name type="scientific">Caerostris extrusa</name>
    <name type="common">Bark spider</name>
    <name type="synonym">Caerostris bankana</name>
    <dbReference type="NCBI Taxonomy" id="172846"/>
    <lineage>
        <taxon>Eukaryota</taxon>
        <taxon>Metazoa</taxon>
        <taxon>Ecdysozoa</taxon>
        <taxon>Arthropoda</taxon>
        <taxon>Chelicerata</taxon>
        <taxon>Arachnida</taxon>
        <taxon>Araneae</taxon>
        <taxon>Araneomorphae</taxon>
        <taxon>Entelegynae</taxon>
        <taxon>Araneoidea</taxon>
        <taxon>Araneidae</taxon>
        <taxon>Caerostris</taxon>
    </lineage>
</organism>
<dbReference type="AlphaFoldDB" id="A0AAV4WSA5"/>
<accession>A0AAV4WSA5</accession>
<gene>
    <name evidence="1" type="ORF">CEXT_568971</name>
</gene>
<keyword evidence="2" id="KW-1185">Reference proteome</keyword>
<protein>
    <submittedName>
        <fullName evidence="1">Uncharacterized protein</fullName>
    </submittedName>
</protein>
<evidence type="ECO:0000313" key="1">
    <source>
        <dbReference type="EMBL" id="GIY85163.1"/>
    </source>
</evidence>
<comment type="caution">
    <text evidence="1">The sequence shown here is derived from an EMBL/GenBank/DDBJ whole genome shotgun (WGS) entry which is preliminary data.</text>
</comment>
<name>A0AAV4WSA5_CAEEX</name>
<evidence type="ECO:0000313" key="2">
    <source>
        <dbReference type="Proteomes" id="UP001054945"/>
    </source>
</evidence>
<proteinExistence type="predicted"/>
<dbReference type="EMBL" id="BPLR01016620">
    <property type="protein sequence ID" value="GIY85163.1"/>
    <property type="molecule type" value="Genomic_DNA"/>
</dbReference>
<reference evidence="1 2" key="1">
    <citation type="submission" date="2021-06" db="EMBL/GenBank/DDBJ databases">
        <title>Caerostris extrusa draft genome.</title>
        <authorList>
            <person name="Kono N."/>
            <person name="Arakawa K."/>
        </authorList>
    </citation>
    <scope>NUCLEOTIDE SEQUENCE [LARGE SCALE GENOMIC DNA]</scope>
</reference>